<accession>A0ACB7PMW7</accession>
<organism evidence="1 2">
    <name type="scientific">Chaetomium tenue</name>
    <dbReference type="NCBI Taxonomy" id="1854479"/>
    <lineage>
        <taxon>Eukaryota</taxon>
        <taxon>Fungi</taxon>
        <taxon>Dikarya</taxon>
        <taxon>Ascomycota</taxon>
        <taxon>Pezizomycotina</taxon>
        <taxon>Sordariomycetes</taxon>
        <taxon>Sordariomycetidae</taxon>
        <taxon>Sordariales</taxon>
        <taxon>Chaetomiaceae</taxon>
        <taxon>Chaetomium</taxon>
    </lineage>
</organism>
<dbReference type="Proteomes" id="UP000724584">
    <property type="component" value="Unassembled WGS sequence"/>
</dbReference>
<protein>
    <submittedName>
        <fullName evidence="1">Ankyrin repeat-containing domain protein</fullName>
    </submittedName>
</protein>
<reference evidence="1 2" key="1">
    <citation type="journal article" date="2021" name="Nat. Commun.">
        <title>Genetic determinants of endophytism in the Arabidopsis root mycobiome.</title>
        <authorList>
            <person name="Mesny F."/>
            <person name="Miyauchi S."/>
            <person name="Thiergart T."/>
            <person name="Pickel B."/>
            <person name="Atanasova L."/>
            <person name="Karlsson M."/>
            <person name="Huettel B."/>
            <person name="Barry K.W."/>
            <person name="Haridas S."/>
            <person name="Chen C."/>
            <person name="Bauer D."/>
            <person name="Andreopoulos W."/>
            <person name="Pangilinan J."/>
            <person name="LaButti K."/>
            <person name="Riley R."/>
            <person name="Lipzen A."/>
            <person name="Clum A."/>
            <person name="Drula E."/>
            <person name="Henrissat B."/>
            <person name="Kohler A."/>
            <person name="Grigoriev I.V."/>
            <person name="Martin F.M."/>
            <person name="Hacquard S."/>
        </authorList>
    </citation>
    <scope>NUCLEOTIDE SEQUENCE [LARGE SCALE GENOMIC DNA]</scope>
    <source>
        <strain evidence="1 2">MPI-SDFR-AT-0079</strain>
    </source>
</reference>
<comment type="caution">
    <text evidence="1">The sequence shown here is derived from an EMBL/GenBank/DDBJ whole genome shotgun (WGS) entry which is preliminary data.</text>
</comment>
<name>A0ACB7PMW7_9PEZI</name>
<dbReference type="EMBL" id="JAGIZQ010000001">
    <property type="protein sequence ID" value="KAH6650436.1"/>
    <property type="molecule type" value="Genomic_DNA"/>
</dbReference>
<proteinExistence type="predicted"/>
<sequence length="1839" mass="202060">MVTSRPLPHIERVLDRPGVVRLRLDPALLSPDVARYVDSRMATLDPPLSDDKNELVRQSICERANGLFLQARLLADNLAEGLRDGRITEEDLPDNLDRLPHTLRAVYEDMLKEHARRSGVTAEQQAKILMCVTHASRPLRLIELGSLLSRMLHVDLRRGKDLVRAGCGRLLELLEDETVSVIHHSFTEFLHDASRRDDGDAFPVLEAEASHAVLAVLLLEYLDGCPPPDATRADRSAAASRHPDFLRNEHERRMKILSDTRLNQPLVSYAANNLFFHIGKVPCGTSANQLLAALGRYLVPDRPAFQTLPYPKRPVPVLSSYNTLHLLTAVGNGASIPTYVVDYFVEKEPALLDSRDADGLTPLAYASMNGHAHLVELLLAKGADPTSGASDGMTPLHLAARHGQAAVVHLLLGAGVDPLIKACPGSRPWGDDADDYMGITEEEAEEQRGKAVFLAFKGGDPEVIKAFIPFIPPGEINLYLHLADTVENVKAILDTSQADVNCYISGLTKLYRAAQAKNPDLVKFLLQHGADPNQRRQIDTYECDDIEHHDRGPTPLHRLAGADDIMRIVRDSDKKPVAECIRLLVEAGADVNATMDAGSYRGEDLTPLHWAVQRNDDDVMPFTWRHPEDFLSELFLSAGANVHAKTKNGDTPLHLIELGSHRLLQTLVDHGADISALNAWGRTPLLEIIHRLSFFPWSPGQVANIKVLHGLLKLGSDVHLADKNGDTIFHHIFRKMPAFKPSKLMPLIRTLILAGADPNKRNEKGNPPLWKYALSNNEDEDVLRKLVDSGLDLNACDEEGRTVLWELLSQDEHHHLEIIQKFVRLGANMRKLTHDGKTLLYAMVGVRRSRMDELRYLSSVGASADTVDKNGNTIIHAVLSENEPREHAGEELQVLLQAGAPPLVRNARGQSALHVAGHVDMLEIALTTPAFSGLDVNEPDVDGFTPLHHAVTLGESAVWKLIKAGADPTVLTAGGLSPLHVAARDGRVGVLGLLLAQYRELNVLEKRVDLLGDGRSPIHYACRAGNPEAVWYLLSNGANARAKDEKGLTPLHALAEIEGPLERAGNIVGMLQLAGADLNAEAVVHGEDETRPRMLTALDMAVERKCWELVRRLIAHGVEPRDSHRHSEDFVLATDKEKLDDETRKARASVWALGPSDRNCRCRGNREDGKSKNGNGNEANKGLDDANKAEMLRLVLEDGDFNAIKEYGKLGGNILELGRYCDETLLDQLKQDHREFLTLLGTTCKLQRPSLYVVQMLVEELGVDVDANAVYAAGWYELKLSGATALHILACGVEFWHVEALEYLLSKRPYIEARNKMGMTPLLAAIHGDSPCGLWREETVRVLLRHGAHANAIMETTEDVWGGFSALEMSNHAGITKLLLENGASVKSCPGILTRAIREWMDPEIAKLLLDAGLDPNELPSLQGKPNKKAEVEPRYALHEAARPTTSHYPAFDFKSRQQAILDLILSHGADVYAPYPNGSFALQGIVEDRGRVNTFYIEVTPANCNRVGHRGRTLLTSACIPMMPVGPDLSLCYPPRPPRPRTVMAEMAHVLLNVGADPLIVDDEGRTPLHWLCTLPGMFEGIHRSAFAALTRDGPAALTMRDKQGRTPLHLALAAYADLSQGMPFAIEHLISAGADPTEPDPITGNSALHCIAPRLPGRSGAWVKPASTTAASLFRELVPRLDINARNAAGETPIFAFVAPAVSHFYDGRIQEALDLFIDLGADLQVVDGRRRTLLHAVAERGSSGGWDAENLFKRLMGLGVDPRAEDEGLRTAIDVAVARGLHKVVMLFAEEGKMEEAERQVTTDNESYSDESNSDESNGDSDSKDEDDLGFKLFYT</sequence>
<keyword evidence="2" id="KW-1185">Reference proteome</keyword>
<evidence type="ECO:0000313" key="1">
    <source>
        <dbReference type="EMBL" id="KAH6650436.1"/>
    </source>
</evidence>
<gene>
    <name evidence="1" type="ORF">F5144DRAFT_556182</name>
</gene>
<evidence type="ECO:0000313" key="2">
    <source>
        <dbReference type="Proteomes" id="UP000724584"/>
    </source>
</evidence>